<gene>
    <name evidence="3" type="ORF">SAMN05192540_1737</name>
</gene>
<dbReference type="EMBL" id="FNTB01000001">
    <property type="protein sequence ID" value="SEB86038.1"/>
    <property type="molecule type" value="Genomic_DNA"/>
</dbReference>
<reference evidence="3 4" key="1">
    <citation type="submission" date="2016-10" db="EMBL/GenBank/DDBJ databases">
        <authorList>
            <person name="de Groot N.N."/>
        </authorList>
    </citation>
    <scope>NUCLEOTIDE SEQUENCE [LARGE SCALE GENOMIC DNA]</scope>
    <source>
        <strain evidence="3 4">MAR_2009_71</strain>
    </source>
</reference>
<dbReference type="OrthoDB" id="679547at2"/>
<dbReference type="Gene3D" id="2.170.130.10">
    <property type="entry name" value="TonB-dependent receptor, plug domain"/>
    <property type="match status" value="1"/>
</dbReference>
<evidence type="ECO:0000313" key="3">
    <source>
        <dbReference type="EMBL" id="SEB86038.1"/>
    </source>
</evidence>
<comment type="similarity">
    <text evidence="1">Belongs to the TonB-dependent receptor family.</text>
</comment>
<dbReference type="Gene3D" id="2.60.40.1930">
    <property type="match status" value="1"/>
</dbReference>
<feature type="domain" description="TonB-dependent receptor plug" evidence="2">
    <location>
        <begin position="594"/>
        <end position="685"/>
    </location>
</feature>
<dbReference type="InterPro" id="IPR037066">
    <property type="entry name" value="Plug_dom_sf"/>
</dbReference>
<evidence type="ECO:0000256" key="1">
    <source>
        <dbReference type="PROSITE-ProRule" id="PRU01360"/>
    </source>
</evidence>
<dbReference type="AlphaFoldDB" id="A0A1H4MTQ7"/>
<dbReference type="RefSeq" id="WP_074671951.1">
    <property type="nucleotide sequence ID" value="NZ_FNTB01000001.1"/>
</dbReference>
<organism evidence="3 4">
    <name type="scientific">Maribacter dokdonensis</name>
    <dbReference type="NCBI Taxonomy" id="320912"/>
    <lineage>
        <taxon>Bacteria</taxon>
        <taxon>Pseudomonadati</taxon>
        <taxon>Bacteroidota</taxon>
        <taxon>Flavobacteriia</taxon>
        <taxon>Flavobacteriales</taxon>
        <taxon>Flavobacteriaceae</taxon>
        <taxon>Maribacter</taxon>
    </lineage>
</organism>
<sequence length="787" mass="87135">MKKILLSVFVASFILLGFIPQPTSPSVHNNIIEIIKKLNYYSHLASERTIVYTDKDYYQKGETIWFRVFLTNGLANLEKPNSGVVYVEVLNEAGSIVEKRKLNVLDNGSYGDVAITNKWNSGKYYLRAFTKLMLNNNNPRAIIKPIVVEDDFLEAGNVMTAPIISVVPEGGALVSGVNAAVGVKAINGKGERLGEKGVILDSRDNVVTDFELISPGYGKAYFTPVVGENYRLRIDTGIEIYEKPLPRVEAQGYSLNVKERGGSIVVGVTGLEENNLKGCVLLVHKGEIPLSTYELGNQSGDAAKFLKINKEDLGNGVVSFSLFNQIGEAKCQRSLNLFSEAFFVNLEVEKDVYRVGEPIRLRVNGSDYLKDNFSLSVVLKDRVRQTLADASLSQKHHLLSDQERREAIDAMMIVDEKGIVDWDQINQFEVDDFRYKPELGIMVSGNIALKGNVEIPKSKISLTVNGGIPFQESKIANSSGDFDFGPYSFYDSLNVLLHVSDIGSKVMLKDGVEIELFNNWPKYSSGFTDSNKQKNSIDVHGIEESKDDNAVSNEGVTKLDEVVVKSDVMFDELVRDREYGKLTPYFNYSNRVVADSLKHNYGAVSALDLLIQTPGVNITGIYPDQKVFIRGVGSINESVSPLFLINGVPTSAQAAKQLLAEEVMFVDVIKGGRAAAFGARGGNGVIAFYTKRGQKHTSSPIESINWVNATIPGFSKTKKFEDYVSSRSRINDPKKNLVYWAPNLEIDNDSVLEIRASNRIGEYSIVLQGLDENGYPLRLEKTIEIVE</sequence>
<keyword evidence="1" id="KW-0812">Transmembrane</keyword>
<comment type="subcellular location">
    <subcellularLocation>
        <location evidence="1">Cell outer membrane</location>
        <topology evidence="1">Multi-pass membrane protein</topology>
    </subcellularLocation>
</comment>
<protein>
    <submittedName>
        <fullName evidence="3">TonB-dependent Receptor Plug Domain</fullName>
    </submittedName>
</protein>
<dbReference type="InterPro" id="IPR039426">
    <property type="entry name" value="TonB-dep_rcpt-like"/>
</dbReference>
<dbReference type="Pfam" id="PF07715">
    <property type="entry name" value="Plug"/>
    <property type="match status" value="1"/>
</dbReference>
<keyword evidence="1" id="KW-1134">Transmembrane beta strand</keyword>
<keyword evidence="1" id="KW-0472">Membrane</keyword>
<name>A0A1H4MTQ7_9FLAO</name>
<keyword evidence="1" id="KW-0813">Transport</keyword>
<dbReference type="GO" id="GO:0009279">
    <property type="term" value="C:cell outer membrane"/>
    <property type="evidence" value="ECO:0007669"/>
    <property type="project" value="UniProtKB-SubCell"/>
</dbReference>
<proteinExistence type="inferred from homology"/>
<evidence type="ECO:0000313" key="4">
    <source>
        <dbReference type="Proteomes" id="UP000183038"/>
    </source>
</evidence>
<accession>A0A1H4MTQ7</accession>
<evidence type="ECO:0000259" key="2">
    <source>
        <dbReference type="Pfam" id="PF07715"/>
    </source>
</evidence>
<dbReference type="InterPro" id="IPR012910">
    <property type="entry name" value="Plug_dom"/>
</dbReference>
<dbReference type="SUPFAM" id="SSF56935">
    <property type="entry name" value="Porins"/>
    <property type="match status" value="1"/>
</dbReference>
<keyword evidence="1" id="KW-0998">Cell outer membrane</keyword>
<keyword evidence="3" id="KW-0675">Receptor</keyword>
<dbReference type="Proteomes" id="UP000183038">
    <property type="component" value="Unassembled WGS sequence"/>
</dbReference>
<dbReference type="PROSITE" id="PS52016">
    <property type="entry name" value="TONB_DEPENDENT_REC_3"/>
    <property type="match status" value="1"/>
</dbReference>